<dbReference type="Pfam" id="PF13489">
    <property type="entry name" value="Methyltransf_23"/>
    <property type="match status" value="1"/>
</dbReference>
<protein>
    <recommendedName>
        <fullName evidence="4">Methyltransferase type 12</fullName>
    </recommendedName>
</protein>
<dbReference type="SUPFAM" id="SSF53335">
    <property type="entry name" value="S-adenosyl-L-methionine-dependent methyltransferases"/>
    <property type="match status" value="1"/>
</dbReference>
<reference evidence="2 3" key="1">
    <citation type="journal article" date="2019" name="Int. J. Syst. Evol. Microbiol.">
        <title>The Global Catalogue of Microorganisms (GCM) 10K type strain sequencing project: providing services to taxonomists for standard genome sequencing and annotation.</title>
        <authorList>
            <consortium name="The Broad Institute Genomics Platform"/>
            <consortium name="The Broad Institute Genome Sequencing Center for Infectious Disease"/>
            <person name="Wu L."/>
            <person name="Ma J."/>
        </authorList>
    </citation>
    <scope>NUCLEOTIDE SEQUENCE [LARGE SCALE GENOMIC DNA]</scope>
    <source>
        <strain evidence="2 3">JCM 6833</strain>
    </source>
</reference>
<evidence type="ECO:0000313" key="2">
    <source>
        <dbReference type="EMBL" id="GAA2636789.1"/>
    </source>
</evidence>
<evidence type="ECO:0000313" key="3">
    <source>
        <dbReference type="Proteomes" id="UP001501509"/>
    </source>
</evidence>
<keyword evidence="3" id="KW-1185">Reference proteome</keyword>
<dbReference type="CDD" id="cd02440">
    <property type="entry name" value="AdoMet_MTases"/>
    <property type="match status" value="1"/>
</dbReference>
<evidence type="ECO:0000256" key="1">
    <source>
        <dbReference type="SAM" id="Phobius"/>
    </source>
</evidence>
<dbReference type="InterPro" id="IPR029063">
    <property type="entry name" value="SAM-dependent_MTases_sf"/>
</dbReference>
<feature type="transmembrane region" description="Helical" evidence="1">
    <location>
        <begin position="6"/>
        <end position="24"/>
    </location>
</feature>
<keyword evidence="1" id="KW-0472">Membrane</keyword>
<dbReference type="Proteomes" id="UP001501509">
    <property type="component" value="Unassembled WGS sequence"/>
</dbReference>
<feature type="transmembrane region" description="Helical" evidence="1">
    <location>
        <begin position="177"/>
        <end position="201"/>
    </location>
</feature>
<dbReference type="Gene3D" id="3.40.50.150">
    <property type="entry name" value="Vaccinia Virus protein VP39"/>
    <property type="match status" value="1"/>
</dbReference>
<comment type="caution">
    <text evidence="2">The sequence shown here is derived from an EMBL/GenBank/DDBJ whole genome shotgun (WGS) entry which is preliminary data.</text>
</comment>
<evidence type="ECO:0008006" key="4">
    <source>
        <dbReference type="Google" id="ProtNLM"/>
    </source>
</evidence>
<accession>A0ABN3QVV8</accession>
<feature type="transmembrane region" description="Helical" evidence="1">
    <location>
        <begin position="571"/>
        <end position="591"/>
    </location>
</feature>
<gene>
    <name evidence="2" type="ORF">GCM10010411_90090</name>
</gene>
<organism evidence="2 3">
    <name type="scientific">Actinomadura fulvescens</name>
    <dbReference type="NCBI Taxonomy" id="46160"/>
    <lineage>
        <taxon>Bacteria</taxon>
        <taxon>Bacillati</taxon>
        <taxon>Actinomycetota</taxon>
        <taxon>Actinomycetes</taxon>
        <taxon>Streptosporangiales</taxon>
        <taxon>Thermomonosporaceae</taxon>
        <taxon>Actinomadura</taxon>
    </lineage>
</organism>
<name>A0ABN3QVV8_9ACTN</name>
<keyword evidence="1" id="KW-1133">Transmembrane helix</keyword>
<keyword evidence="1" id="KW-0812">Transmembrane</keyword>
<proteinExistence type="predicted"/>
<feature type="transmembrane region" description="Helical" evidence="1">
    <location>
        <begin position="207"/>
        <end position="230"/>
    </location>
</feature>
<sequence length="615" mass="67406">MAGSAEVAVALVVLVAVCMTANALRLRARLRALLPLPAHVAPMDPDQDYVLLTARDVHVPPHVARAAERHARENGLGLVDLLPRDLPVDDVLDLVRHTDVESYRADTFGMGRGACHAVLARRDAVSAAGIGEVSGLDPDELGAATARLRLYTGSADIVVARIEGHDQIAFRRARMRALALVIPQTLALPQTLLAMAAGYLLVVGSVALAPVMGALLAVWYCAVPWLVFAGTPVRPGNLRRVCLLRPIHVPVSLVRTLTAPRTRWERDLLARREEARTWYRAEIERGVGRFVGPRAEECPWCGSRRLRKHVTARDILQGKPGRFTLERCGDCGHVFQNPRVTAEGLAFYYKDVYDGLGDVLAERIFSSNTSWYLARAAMVSRATRRPRSWLDVGTGKGHFCRAARTVLPGTRFDGLDFGAAVEEGGRRGWVDHAYRGEFLVLAPDLAGRYDVISMHHYLEHTNDPLAELDAAAKVLPPGGHLLIELPDPESWFGGVLRGFWVPWLAPQHLHMIPLGNLRNALEQRGLEVVAEERREADQGPDFVASAAAVVNRLGLDVDRPWWPRVPGVREYAGVLGTIALAAPLMGAAVLLDLLTVPIARRNSNAYRVLARKNLG</sequence>
<dbReference type="EMBL" id="BAAATD010000021">
    <property type="protein sequence ID" value="GAA2636789.1"/>
    <property type="molecule type" value="Genomic_DNA"/>
</dbReference>